<dbReference type="AlphaFoldDB" id="R7W799"/>
<dbReference type="EnsemblPlants" id="EMT16788">
    <property type="protein sequence ID" value="EMT16788"/>
    <property type="gene ID" value="F775_43190"/>
</dbReference>
<evidence type="ECO:0000313" key="1">
    <source>
        <dbReference type="EnsemblPlants" id="EMT16788"/>
    </source>
</evidence>
<sequence>MAVSYVAVLYAPTLLLRLPPATSLRAFFHRRFVCAAVSSAASVLATAALLGVGAPFLSFQSPSKP</sequence>
<reference evidence="1" key="1">
    <citation type="submission" date="2015-06" db="UniProtKB">
        <authorList>
            <consortium name="EnsemblPlants"/>
        </authorList>
    </citation>
    <scope>IDENTIFICATION</scope>
</reference>
<proteinExistence type="predicted"/>
<protein>
    <submittedName>
        <fullName evidence="1">Uncharacterized protein</fullName>
    </submittedName>
</protein>
<name>R7W799_AEGTA</name>
<organism evidence="1">
    <name type="scientific">Aegilops tauschii</name>
    <name type="common">Tausch's goatgrass</name>
    <name type="synonym">Aegilops squarrosa</name>
    <dbReference type="NCBI Taxonomy" id="37682"/>
    <lineage>
        <taxon>Eukaryota</taxon>
        <taxon>Viridiplantae</taxon>
        <taxon>Streptophyta</taxon>
        <taxon>Embryophyta</taxon>
        <taxon>Tracheophyta</taxon>
        <taxon>Spermatophyta</taxon>
        <taxon>Magnoliopsida</taxon>
        <taxon>Liliopsida</taxon>
        <taxon>Poales</taxon>
        <taxon>Poaceae</taxon>
        <taxon>BOP clade</taxon>
        <taxon>Pooideae</taxon>
        <taxon>Triticodae</taxon>
        <taxon>Triticeae</taxon>
        <taxon>Triticinae</taxon>
        <taxon>Aegilops</taxon>
    </lineage>
</organism>
<accession>R7W799</accession>